<feature type="compositionally biased region" description="Polar residues" evidence="1">
    <location>
        <begin position="598"/>
        <end position="630"/>
    </location>
</feature>
<dbReference type="AlphaFoldDB" id="A0AAD5SR38"/>
<gene>
    <name evidence="2" type="ORF">HK100_005769</name>
</gene>
<comment type="caution">
    <text evidence="2">The sequence shown here is derived from an EMBL/GenBank/DDBJ whole genome shotgun (WGS) entry which is preliminary data.</text>
</comment>
<reference evidence="2" key="1">
    <citation type="submission" date="2020-05" db="EMBL/GenBank/DDBJ databases">
        <title>Phylogenomic resolution of chytrid fungi.</title>
        <authorList>
            <person name="Stajich J.E."/>
            <person name="Amses K."/>
            <person name="Simmons R."/>
            <person name="Seto K."/>
            <person name="Myers J."/>
            <person name="Bonds A."/>
            <person name="Quandt C.A."/>
            <person name="Barry K."/>
            <person name="Liu P."/>
            <person name="Grigoriev I."/>
            <person name="Longcore J.E."/>
            <person name="James T.Y."/>
        </authorList>
    </citation>
    <scope>NUCLEOTIDE SEQUENCE</scope>
    <source>
        <strain evidence="2">JEL0513</strain>
    </source>
</reference>
<proteinExistence type="predicted"/>
<dbReference type="EMBL" id="JADGJH010002684">
    <property type="protein sequence ID" value="KAJ3095624.1"/>
    <property type="molecule type" value="Genomic_DNA"/>
</dbReference>
<evidence type="ECO:0000313" key="3">
    <source>
        <dbReference type="Proteomes" id="UP001211907"/>
    </source>
</evidence>
<feature type="non-terminal residue" evidence="2">
    <location>
        <position position="1"/>
    </location>
</feature>
<keyword evidence="3" id="KW-1185">Reference proteome</keyword>
<name>A0AAD5SR38_9FUNG</name>
<evidence type="ECO:0000256" key="1">
    <source>
        <dbReference type="SAM" id="MobiDB-lite"/>
    </source>
</evidence>
<protein>
    <submittedName>
        <fullName evidence="2">Uncharacterized protein</fullName>
    </submittedName>
</protein>
<feature type="region of interest" description="Disordered" evidence="1">
    <location>
        <begin position="541"/>
        <end position="566"/>
    </location>
</feature>
<feature type="region of interest" description="Disordered" evidence="1">
    <location>
        <begin position="579"/>
        <end position="642"/>
    </location>
</feature>
<accession>A0AAD5SR38</accession>
<organism evidence="2 3">
    <name type="scientific">Physocladia obscura</name>
    <dbReference type="NCBI Taxonomy" id="109957"/>
    <lineage>
        <taxon>Eukaryota</taxon>
        <taxon>Fungi</taxon>
        <taxon>Fungi incertae sedis</taxon>
        <taxon>Chytridiomycota</taxon>
        <taxon>Chytridiomycota incertae sedis</taxon>
        <taxon>Chytridiomycetes</taxon>
        <taxon>Chytridiales</taxon>
        <taxon>Chytriomycetaceae</taxon>
        <taxon>Physocladia</taxon>
    </lineage>
</organism>
<feature type="compositionally biased region" description="Basic and acidic residues" evidence="1">
    <location>
        <begin position="126"/>
        <end position="144"/>
    </location>
</feature>
<dbReference type="Proteomes" id="UP001211907">
    <property type="component" value="Unassembled WGS sequence"/>
</dbReference>
<sequence length="642" mass="70527">MNKKLDNLLNDLTLTLDEFTGNGAAAPPPPRSVRNHSTAYSLEEDMVEFLESFGDDDINGFGNSPTNISLVAAISDPLNQSNERVIENTGSAADVDELAHALDDQSLVTADSAVLMTKESTAEQQQSKDPDSATKLAADRSNDDHLENINVVPDETTFVETHIETLDETIQEIRVTETAETNISESITTSEISVVENAHVVAISKAVSKRQTEEIAPDVPKILEDEIVQIISEDLVPEAELFQLSQQQNVLESTNVVLNKDIAVETQEIIAECSTVTINQIETLTVAETVQVARAVDATSQKFVVKDGKHEVVREVPSTQIIALGSESSDDLVIEVSKYEVAQIETTSDFVYEIIDLPQLKNELDTAPTDVEVHKELQQQAMEYFQPAVSEKFESQQKAEVREVQPELQEYTPEFVIFESPQHETLVKSQSTAQIKSQQETAVSDFENYAQVTQETVATIDELLITQSEFQKFTEEFVEVGLQKNETIVKANFSQQNKILEVSVAESQDANTIIEVPITIKDPAPIIETFGSTVTAATAAIEDPSESEEFSPPPVPSKSSSPIPQTVVIGPRSSSVVLRSNETELLTPAKSPSRERALSNSQSEVDLEYNNNHTSASSGTELDNDIQAQITRIKGQIEHTRT</sequence>
<feature type="region of interest" description="Disordered" evidence="1">
    <location>
        <begin position="118"/>
        <end position="144"/>
    </location>
</feature>
<evidence type="ECO:0000313" key="2">
    <source>
        <dbReference type="EMBL" id="KAJ3095624.1"/>
    </source>
</evidence>